<keyword evidence="1" id="KW-0378">Hydrolase</keyword>
<keyword evidence="6" id="KW-1185">Reference proteome</keyword>
<dbReference type="GO" id="GO:0016791">
    <property type="term" value="F:phosphatase activity"/>
    <property type="evidence" value="ECO:0007669"/>
    <property type="project" value="TreeGrafter"/>
</dbReference>
<dbReference type="InterPro" id="IPR029016">
    <property type="entry name" value="GAF-like_dom_sf"/>
</dbReference>
<reference evidence="5 6" key="1">
    <citation type="submission" date="2019-03" db="EMBL/GenBank/DDBJ databases">
        <title>Genomic Encyclopedia of Type Strains, Phase IV (KMG-IV): sequencing the most valuable type-strain genomes for metagenomic binning, comparative biology and taxonomic classification.</title>
        <authorList>
            <person name="Goeker M."/>
        </authorList>
    </citation>
    <scope>NUCLEOTIDE SEQUENCE [LARGE SCALE GENOMIC DNA]</scope>
    <source>
        <strain evidence="5 6">DSM 45775</strain>
    </source>
</reference>
<evidence type="ECO:0000256" key="2">
    <source>
        <dbReference type="SAM" id="MobiDB-lite"/>
    </source>
</evidence>
<dbReference type="OrthoDB" id="118142at2"/>
<dbReference type="Proteomes" id="UP000295705">
    <property type="component" value="Unassembled WGS sequence"/>
</dbReference>
<evidence type="ECO:0000256" key="1">
    <source>
        <dbReference type="ARBA" id="ARBA00022801"/>
    </source>
</evidence>
<dbReference type="Pfam" id="PF07228">
    <property type="entry name" value="SpoIIE"/>
    <property type="match status" value="1"/>
</dbReference>
<proteinExistence type="predicted"/>
<organism evidence="5 6">
    <name type="scientific">Actinomycetospora succinea</name>
    <dbReference type="NCBI Taxonomy" id="663603"/>
    <lineage>
        <taxon>Bacteria</taxon>
        <taxon>Bacillati</taxon>
        <taxon>Actinomycetota</taxon>
        <taxon>Actinomycetes</taxon>
        <taxon>Pseudonocardiales</taxon>
        <taxon>Pseudonocardiaceae</taxon>
        <taxon>Actinomycetospora</taxon>
    </lineage>
</organism>
<dbReference type="InterPro" id="IPR003018">
    <property type="entry name" value="GAF"/>
</dbReference>
<dbReference type="SMART" id="SM00065">
    <property type="entry name" value="GAF"/>
    <property type="match status" value="1"/>
</dbReference>
<feature type="domain" description="PPM-type phosphatase" evidence="4">
    <location>
        <begin position="359"/>
        <end position="583"/>
    </location>
</feature>
<dbReference type="SMART" id="SM00331">
    <property type="entry name" value="PP2C_SIG"/>
    <property type="match status" value="1"/>
</dbReference>
<protein>
    <submittedName>
        <fullName evidence="5">Serine phosphatase RsbU (Regulator of sigma subunit)</fullName>
    </submittedName>
</protein>
<evidence type="ECO:0000313" key="5">
    <source>
        <dbReference type="EMBL" id="TDQ46384.1"/>
    </source>
</evidence>
<dbReference type="SUPFAM" id="SSF55781">
    <property type="entry name" value="GAF domain-like"/>
    <property type="match status" value="2"/>
</dbReference>
<dbReference type="SUPFAM" id="SSF81606">
    <property type="entry name" value="PP2C-like"/>
    <property type="match status" value="1"/>
</dbReference>
<dbReference type="PANTHER" id="PTHR43156:SF2">
    <property type="entry name" value="STAGE II SPORULATION PROTEIN E"/>
    <property type="match status" value="1"/>
</dbReference>
<dbReference type="Pfam" id="PF01590">
    <property type="entry name" value="GAF"/>
    <property type="match status" value="1"/>
</dbReference>
<evidence type="ECO:0000259" key="4">
    <source>
        <dbReference type="SMART" id="SM00331"/>
    </source>
</evidence>
<dbReference type="AlphaFoldDB" id="A0A4R6USN5"/>
<dbReference type="PANTHER" id="PTHR43156">
    <property type="entry name" value="STAGE II SPORULATION PROTEIN E-RELATED"/>
    <property type="match status" value="1"/>
</dbReference>
<dbReference type="InterPro" id="IPR001932">
    <property type="entry name" value="PPM-type_phosphatase-like_dom"/>
</dbReference>
<dbReference type="EMBL" id="SNYO01000016">
    <property type="protein sequence ID" value="TDQ46384.1"/>
    <property type="molecule type" value="Genomic_DNA"/>
</dbReference>
<evidence type="ECO:0000313" key="6">
    <source>
        <dbReference type="Proteomes" id="UP000295705"/>
    </source>
</evidence>
<sequence>MRALARSGLNEAPDPVLDGIAERVRRWLDVPVALVSLVQSDQQVFPGQAGLPEPWAERRRTPLSHSFCQHVIATSQPLIVSDSREDPRVRDNLAIRDLSVIAYAGMPLTDAAGHVLGSLCAIDQHPRAWTPRDLELLRGLAEGCSAELRLRLARVDAEEERRRRDSVERDLSTSYRRSQSLLAASQAFSDVSDLAGLRARLADLITPTLRPSSVALALQDEGGGVYRLHDGRPTTPPDGAVLPWTEPSAAATTAPHDAVVDIGSGGQTDGAFPTGVGSWLAVLDAHTALVVRLTGRVSDLGLMVLGWPVDPHLSDADRLFAATVAGYVAQVVPRVRFVEGRVLVAHEMQAAMLAPLPAVSGVEIAARYQPADDREDVGGDWYDASLLPGATGESPPIVAASVGDVVGHTLDSAVRMGQMRSMLRQAAWDVAGPPSRALAAVERANAGDGLGLVGTAVLVHLRRRTHGGWSMTWTNAGHPPPLIVAPDGSTALLEGVDPLFGFPVAVRRPRIDHEVVLDDGCTVFLHTDGLIERPGGDLDEATARLRDTLTRHAALSPQDLVDTVVSELAPGADDDVVALAIRLEPAPRANHGENESVRTDGPSGRRRGG</sequence>
<dbReference type="Gene3D" id="3.30.450.40">
    <property type="match status" value="2"/>
</dbReference>
<feature type="domain" description="GAF" evidence="3">
    <location>
        <begin position="12"/>
        <end position="158"/>
    </location>
</feature>
<evidence type="ECO:0000259" key="3">
    <source>
        <dbReference type="SMART" id="SM00065"/>
    </source>
</evidence>
<feature type="region of interest" description="Disordered" evidence="2">
    <location>
        <begin position="585"/>
        <end position="609"/>
    </location>
</feature>
<dbReference type="InterPro" id="IPR052016">
    <property type="entry name" value="Bact_Sigma-Reg"/>
</dbReference>
<dbReference type="Gene3D" id="3.60.40.10">
    <property type="entry name" value="PPM-type phosphatase domain"/>
    <property type="match status" value="1"/>
</dbReference>
<comment type="caution">
    <text evidence="5">The sequence shown here is derived from an EMBL/GenBank/DDBJ whole genome shotgun (WGS) entry which is preliminary data.</text>
</comment>
<dbReference type="RefSeq" id="WP_133830124.1">
    <property type="nucleotide sequence ID" value="NZ_BAABHR010000031.1"/>
</dbReference>
<dbReference type="InterPro" id="IPR036457">
    <property type="entry name" value="PPM-type-like_dom_sf"/>
</dbReference>
<name>A0A4R6USN5_9PSEU</name>
<accession>A0A4R6USN5</accession>
<gene>
    <name evidence="5" type="ORF">EV188_11610</name>
</gene>